<evidence type="ECO:0000313" key="2">
    <source>
        <dbReference type="EMBL" id="KST64212.1"/>
    </source>
</evidence>
<dbReference type="SUPFAM" id="SSF117396">
    <property type="entry name" value="TM1631-like"/>
    <property type="match status" value="1"/>
</dbReference>
<dbReference type="OrthoDB" id="9780310at2"/>
<organism evidence="2 3">
    <name type="scientific">Mastigocoleus testarum BC008</name>
    <dbReference type="NCBI Taxonomy" id="371196"/>
    <lineage>
        <taxon>Bacteria</taxon>
        <taxon>Bacillati</taxon>
        <taxon>Cyanobacteriota</taxon>
        <taxon>Cyanophyceae</taxon>
        <taxon>Nostocales</taxon>
        <taxon>Hapalosiphonaceae</taxon>
        <taxon>Mastigocoleus</taxon>
    </lineage>
</organism>
<gene>
    <name evidence="1" type="ORF">BC008_15600</name>
    <name evidence="2" type="ORF">BC008_16375</name>
</gene>
<evidence type="ECO:0000313" key="1">
    <source>
        <dbReference type="EMBL" id="KST63877.1"/>
    </source>
</evidence>
<sequence length="287" mass="33433">MDFFIGCAVWAYKDWVGTLYPQGTRAADFLKIYSRRFSSVEGNTTFYAVPKQDTVTRWVQQTPPEFEFCLKLPRDITHNNLLSPKIPDALNFVNRVKPLADGKRLGPVFAQLPPSYPPTAIDDLRTFIEAWQQTGVELAIEVRNQNWFVEPHTTELTTLLEKFGVGRVLLDTRPIYNCEDNPQLHSERKKPQLPVDFSVTAPFSLIRFISHPNLPENQSYMEEWAIYIKKWLEEEKRIYLFIHCPQEEYSPRNARHFHEILGKTGIQIPPLPSWNDQDTSPKQLSLW</sequence>
<protein>
    <recommendedName>
        <fullName evidence="4">DUF72 domain-containing protein</fullName>
    </recommendedName>
</protein>
<evidence type="ECO:0008006" key="4">
    <source>
        <dbReference type="Google" id="ProtNLM"/>
    </source>
</evidence>
<proteinExistence type="predicted"/>
<dbReference type="Gene3D" id="3.20.20.410">
    <property type="entry name" value="Protein of unknown function UPF0759"/>
    <property type="match status" value="1"/>
</dbReference>
<evidence type="ECO:0000313" key="3">
    <source>
        <dbReference type="Proteomes" id="UP000053372"/>
    </source>
</evidence>
<accession>A0A0V7ZI03</accession>
<dbReference type="PANTHER" id="PTHR30348:SF9">
    <property type="entry name" value="UPF0759 PROTEIN YECE"/>
    <property type="match status" value="1"/>
</dbReference>
<dbReference type="AlphaFoldDB" id="A0A0V7ZI03"/>
<dbReference type="EMBL" id="LMTZ01000130">
    <property type="protein sequence ID" value="KST63877.1"/>
    <property type="molecule type" value="Genomic_DNA"/>
</dbReference>
<dbReference type="Pfam" id="PF01904">
    <property type="entry name" value="DUF72"/>
    <property type="match status" value="1"/>
</dbReference>
<dbReference type="Proteomes" id="UP000053372">
    <property type="component" value="Unassembled WGS sequence"/>
</dbReference>
<comment type="caution">
    <text evidence="2">The sequence shown here is derived from an EMBL/GenBank/DDBJ whole genome shotgun (WGS) entry which is preliminary data.</text>
</comment>
<dbReference type="PANTHER" id="PTHR30348">
    <property type="entry name" value="UNCHARACTERIZED PROTEIN YECE"/>
    <property type="match status" value="1"/>
</dbReference>
<dbReference type="RefSeq" id="WP_027846965.1">
    <property type="nucleotide sequence ID" value="NZ_LMTZ01000126.1"/>
</dbReference>
<dbReference type="InterPro" id="IPR036520">
    <property type="entry name" value="UPF0759_sf"/>
</dbReference>
<keyword evidence="3" id="KW-1185">Reference proteome</keyword>
<reference evidence="2 3" key="1">
    <citation type="journal article" date="2015" name="Genome Announc.">
        <title>Draft Genome of the Euendolithic (true boring) Cyanobacterium Mastigocoleus testarum strain BC008.</title>
        <authorList>
            <person name="Guida B.S."/>
            <person name="Garcia-Pichel F."/>
        </authorList>
    </citation>
    <scope>NUCLEOTIDE SEQUENCE [LARGE SCALE GENOMIC DNA]</scope>
    <source>
        <strain evidence="2 3">BC008</strain>
    </source>
</reference>
<name>A0A0V7ZI03_9CYAN</name>
<dbReference type="InterPro" id="IPR002763">
    <property type="entry name" value="DUF72"/>
</dbReference>
<dbReference type="EMBL" id="LMTZ01000126">
    <property type="protein sequence ID" value="KST64212.1"/>
    <property type="molecule type" value="Genomic_DNA"/>
</dbReference>